<protein>
    <submittedName>
        <fullName evidence="2">N-acetyltransferase</fullName>
    </submittedName>
</protein>
<accession>A0A6M0GXQ5</accession>
<sequence>MKGNIEVRKANISDINRINDIMFCINDLRAKSTEYDDYKIYHSRSSLEEVLKGNKDEMIFIAVENKRLIGMLNFSFNNPNYMFFADKFIYINYLYVDTDYLQDEYKIECVTKKLFDNTIIEMKKHGFKYICADVLSKEDELREILEKNHMKSYRHRLCKKIKTV</sequence>
<reference evidence="2 3" key="1">
    <citation type="submission" date="2020-02" db="EMBL/GenBank/DDBJ databases">
        <title>Genome assembly of a novel Clostridium senegalense strain.</title>
        <authorList>
            <person name="Gupta T.B."/>
            <person name="Jauregui R."/>
            <person name="Maclean P."/>
            <person name="Nawarathana A."/>
            <person name="Brightwell G."/>
        </authorList>
    </citation>
    <scope>NUCLEOTIDE SEQUENCE [LARGE SCALE GENOMIC DNA]</scope>
    <source>
        <strain evidence="2 3">AGRFS4</strain>
    </source>
</reference>
<dbReference type="GO" id="GO:0016747">
    <property type="term" value="F:acyltransferase activity, transferring groups other than amino-acyl groups"/>
    <property type="evidence" value="ECO:0007669"/>
    <property type="project" value="InterPro"/>
</dbReference>
<evidence type="ECO:0000313" key="2">
    <source>
        <dbReference type="EMBL" id="NEU03270.1"/>
    </source>
</evidence>
<dbReference type="Proteomes" id="UP000481872">
    <property type="component" value="Unassembled WGS sequence"/>
</dbReference>
<keyword evidence="3" id="KW-1185">Reference proteome</keyword>
<dbReference type="InterPro" id="IPR000182">
    <property type="entry name" value="GNAT_dom"/>
</dbReference>
<feature type="domain" description="N-acetyltransferase" evidence="1">
    <location>
        <begin position="40"/>
        <end position="100"/>
    </location>
</feature>
<dbReference type="InterPro" id="IPR016181">
    <property type="entry name" value="Acyl_CoA_acyltransferase"/>
</dbReference>
<dbReference type="SUPFAM" id="SSF55729">
    <property type="entry name" value="Acyl-CoA N-acyltransferases (Nat)"/>
    <property type="match status" value="1"/>
</dbReference>
<dbReference type="EMBL" id="JAAGPU010000001">
    <property type="protein sequence ID" value="NEU03270.1"/>
    <property type="molecule type" value="Genomic_DNA"/>
</dbReference>
<name>A0A6M0GXQ5_9CLOT</name>
<keyword evidence="2" id="KW-0808">Transferase</keyword>
<evidence type="ECO:0000259" key="1">
    <source>
        <dbReference type="Pfam" id="PF00583"/>
    </source>
</evidence>
<dbReference type="AlphaFoldDB" id="A0A6M0GXQ5"/>
<dbReference type="Gene3D" id="3.40.630.30">
    <property type="match status" value="1"/>
</dbReference>
<proteinExistence type="predicted"/>
<dbReference type="RefSeq" id="WP_061995493.1">
    <property type="nucleotide sequence ID" value="NZ_JAAGPU010000001.1"/>
</dbReference>
<comment type="caution">
    <text evidence="2">The sequence shown here is derived from an EMBL/GenBank/DDBJ whole genome shotgun (WGS) entry which is preliminary data.</text>
</comment>
<dbReference type="Pfam" id="PF00583">
    <property type="entry name" value="Acetyltransf_1"/>
    <property type="match status" value="1"/>
</dbReference>
<organism evidence="2 3">
    <name type="scientific">Clostridium senegalense</name>
    <dbReference type="NCBI Taxonomy" id="1465809"/>
    <lineage>
        <taxon>Bacteria</taxon>
        <taxon>Bacillati</taxon>
        <taxon>Bacillota</taxon>
        <taxon>Clostridia</taxon>
        <taxon>Eubacteriales</taxon>
        <taxon>Clostridiaceae</taxon>
        <taxon>Clostridium</taxon>
    </lineage>
</organism>
<gene>
    <name evidence="2" type="ORF">G3M99_00085</name>
</gene>
<evidence type="ECO:0000313" key="3">
    <source>
        <dbReference type="Proteomes" id="UP000481872"/>
    </source>
</evidence>